<dbReference type="EMBL" id="CAJNNW010032513">
    <property type="protein sequence ID" value="CAE8713627.1"/>
    <property type="molecule type" value="Genomic_DNA"/>
</dbReference>
<evidence type="ECO:0000313" key="3">
    <source>
        <dbReference type="EMBL" id="CAE8640986.1"/>
    </source>
</evidence>
<feature type="compositionally biased region" description="Polar residues" evidence="1">
    <location>
        <begin position="209"/>
        <end position="218"/>
    </location>
</feature>
<feature type="transmembrane region" description="Helical" evidence="2">
    <location>
        <begin position="64"/>
        <end position="86"/>
    </location>
</feature>
<feature type="compositionally biased region" description="Basic and acidic residues" evidence="1">
    <location>
        <begin position="1"/>
        <end position="10"/>
    </location>
</feature>
<evidence type="ECO:0000256" key="1">
    <source>
        <dbReference type="SAM" id="MobiDB-lite"/>
    </source>
</evidence>
<evidence type="ECO:0000256" key="2">
    <source>
        <dbReference type="SAM" id="Phobius"/>
    </source>
</evidence>
<dbReference type="Proteomes" id="UP000626109">
    <property type="component" value="Unassembled WGS sequence"/>
</dbReference>
<feature type="region of interest" description="Disordered" evidence="1">
    <location>
        <begin position="125"/>
        <end position="149"/>
    </location>
</feature>
<name>A0A813HU09_POLGL</name>
<keyword evidence="2" id="KW-1133">Transmembrane helix</keyword>
<feature type="region of interest" description="Disordered" evidence="1">
    <location>
        <begin position="207"/>
        <end position="229"/>
    </location>
</feature>
<accession>A0A813HU09</accession>
<organism evidence="3 5">
    <name type="scientific">Polarella glacialis</name>
    <name type="common">Dinoflagellate</name>
    <dbReference type="NCBI Taxonomy" id="89957"/>
    <lineage>
        <taxon>Eukaryota</taxon>
        <taxon>Sar</taxon>
        <taxon>Alveolata</taxon>
        <taxon>Dinophyceae</taxon>
        <taxon>Suessiales</taxon>
        <taxon>Suessiaceae</taxon>
        <taxon>Polarella</taxon>
    </lineage>
</organism>
<dbReference type="OrthoDB" id="445307at2759"/>
<evidence type="ECO:0000313" key="4">
    <source>
        <dbReference type="EMBL" id="CAE8713627.1"/>
    </source>
</evidence>
<keyword evidence="2" id="KW-0472">Membrane</keyword>
<feature type="region of interest" description="Disordered" evidence="1">
    <location>
        <begin position="1"/>
        <end position="57"/>
    </location>
</feature>
<evidence type="ECO:0000313" key="5">
    <source>
        <dbReference type="Proteomes" id="UP000654075"/>
    </source>
</evidence>
<comment type="caution">
    <text evidence="3">The sequence shown here is derived from an EMBL/GenBank/DDBJ whole genome shotgun (WGS) entry which is preliminary data.</text>
</comment>
<dbReference type="Proteomes" id="UP000654075">
    <property type="component" value="Unassembled WGS sequence"/>
</dbReference>
<feature type="compositionally biased region" description="Polar residues" evidence="1">
    <location>
        <begin position="125"/>
        <end position="136"/>
    </location>
</feature>
<dbReference type="EMBL" id="CAJNNV010032765">
    <property type="protein sequence ID" value="CAE8640986.1"/>
    <property type="molecule type" value="Genomic_DNA"/>
</dbReference>
<reference evidence="3" key="1">
    <citation type="submission" date="2021-02" db="EMBL/GenBank/DDBJ databases">
        <authorList>
            <person name="Dougan E. K."/>
            <person name="Rhodes N."/>
            <person name="Thang M."/>
            <person name="Chan C."/>
        </authorList>
    </citation>
    <scope>NUCLEOTIDE SEQUENCE</scope>
</reference>
<sequence length="229" mass="24895">MHRRRQEELRGASGEEEEEEEQEALLSKDKSESGPGASPPTGKRLQTHAAGRGSLLPPSARSPVALAVLLALLSFTIWTLPAPTWIGKFELLRQSWNLNKVLDESSQLRQEIEAAKKEKADLEQSLVSESARSAQLQKRLGSVDGDGKSARKELANHQDMAAGLKSSNADLEAQLNKERGARKALLHNLQKVKKEEMQELAGLEAMLPSSPSNATNLQPKAIEGKPAGL</sequence>
<protein>
    <submittedName>
        <fullName evidence="3">Uncharacterized protein</fullName>
    </submittedName>
</protein>
<gene>
    <name evidence="3" type="ORF">PGLA1383_LOCUS55713</name>
    <name evidence="4" type="ORF">PGLA2088_LOCUS37619</name>
</gene>
<keyword evidence="2" id="KW-0812">Transmembrane</keyword>
<keyword evidence="5" id="KW-1185">Reference proteome</keyword>
<feature type="compositionally biased region" description="Acidic residues" evidence="1">
    <location>
        <begin position="14"/>
        <end position="23"/>
    </location>
</feature>
<dbReference type="AlphaFoldDB" id="A0A813HU09"/>
<proteinExistence type="predicted"/>